<dbReference type="EMBL" id="JNBS01000973">
    <property type="protein sequence ID" value="OQS03167.1"/>
    <property type="molecule type" value="Genomic_DNA"/>
</dbReference>
<gene>
    <name evidence="2" type="ORF">THRCLA_04526</name>
</gene>
<evidence type="ECO:0000313" key="3">
    <source>
        <dbReference type="Proteomes" id="UP000243217"/>
    </source>
</evidence>
<sequence length="619" mass="68950">MSDCTHELEELLLEVYESLETDGVDLLLPDHIARKLHGMVHLHRSCSQQYSMDFVDVTSCLDCGKNQEEVEERHPELVMERPELVVEGVWRNEHPELVIEGEENYTQETKWMPQSNNDRPELVIELEGTKEEAPEVDNRHEPMCMVKEQEHPVLVIEEPTNEVDEQCNMHPVLEISAVDATSTLSPSFTPMPVIEEEDFETASIVSTLDLTEVADKAIVPMPVIPQSPESQSMQSDDETVTSIDFDFEQISSLNNEYDEFFEFMHQELEPETTSTRKPSASCELPSTTISTRYSPGFDSTDDESDDDEPLLITSSPLLTKIAIESMPCPAPIALAKELSTKSPLVQPAKSIRQNLKIDLPYDKTTTSPLLMSKRAASLSPHLTSKSAPAQVKPTPPTRRSSAPTTTTARAVAAPTTRSSHGSTSSSQKTGVTPLKRTMSASSVHNSTPKRNGLATSHHPSNPTATLKRTMSASSLHSTATTSSTRSAVQNPQYSSVTTTRGGLTPRKSKEMTTPRKLTTPTTPRSSPSPKLPPTPKAASTPRSFASTPRAANNSAEQRHEVALKRREEKERREAALREEAHKMREERRALVEAKHEQERQHRAELLKKRQLEREQRIHA</sequence>
<keyword evidence="3" id="KW-1185">Reference proteome</keyword>
<feature type="region of interest" description="Disordered" evidence="1">
    <location>
        <begin position="376"/>
        <end position="619"/>
    </location>
</feature>
<feature type="compositionally biased region" description="Polar residues" evidence="1">
    <location>
        <begin position="271"/>
        <end position="293"/>
    </location>
</feature>
<dbReference type="OrthoDB" id="77317at2759"/>
<feature type="region of interest" description="Disordered" evidence="1">
    <location>
        <begin position="270"/>
        <end position="308"/>
    </location>
</feature>
<feature type="compositionally biased region" description="Acidic residues" evidence="1">
    <location>
        <begin position="299"/>
        <end position="308"/>
    </location>
</feature>
<reference evidence="2 3" key="1">
    <citation type="journal article" date="2014" name="Genome Biol. Evol.">
        <title>The secreted proteins of Achlya hypogyna and Thraustotheca clavata identify the ancestral oomycete secretome and reveal gene acquisitions by horizontal gene transfer.</title>
        <authorList>
            <person name="Misner I."/>
            <person name="Blouin N."/>
            <person name="Leonard G."/>
            <person name="Richards T.A."/>
            <person name="Lane C.E."/>
        </authorList>
    </citation>
    <scope>NUCLEOTIDE SEQUENCE [LARGE SCALE GENOMIC DNA]</scope>
    <source>
        <strain evidence="2 3">ATCC 34112</strain>
    </source>
</reference>
<feature type="compositionally biased region" description="Polar residues" evidence="1">
    <location>
        <begin position="438"/>
        <end position="468"/>
    </location>
</feature>
<comment type="caution">
    <text evidence="2">The sequence shown here is derived from an EMBL/GenBank/DDBJ whole genome shotgun (WGS) entry which is preliminary data.</text>
</comment>
<feature type="compositionally biased region" description="Polar residues" evidence="1">
    <location>
        <begin position="542"/>
        <end position="555"/>
    </location>
</feature>
<accession>A0A1V9ZYT4</accession>
<feature type="compositionally biased region" description="Basic and acidic residues" evidence="1">
    <location>
        <begin position="556"/>
        <end position="619"/>
    </location>
</feature>
<organism evidence="2 3">
    <name type="scientific">Thraustotheca clavata</name>
    <dbReference type="NCBI Taxonomy" id="74557"/>
    <lineage>
        <taxon>Eukaryota</taxon>
        <taxon>Sar</taxon>
        <taxon>Stramenopiles</taxon>
        <taxon>Oomycota</taxon>
        <taxon>Saprolegniomycetes</taxon>
        <taxon>Saprolegniales</taxon>
        <taxon>Achlyaceae</taxon>
        <taxon>Thraustotheca</taxon>
    </lineage>
</organism>
<feature type="compositionally biased region" description="Low complexity" evidence="1">
    <location>
        <begin position="397"/>
        <end position="429"/>
    </location>
</feature>
<protein>
    <submittedName>
        <fullName evidence="2">Uncharacterized protein</fullName>
    </submittedName>
</protein>
<feature type="compositionally biased region" description="Low complexity" evidence="1">
    <location>
        <begin position="514"/>
        <end position="528"/>
    </location>
</feature>
<evidence type="ECO:0000313" key="2">
    <source>
        <dbReference type="EMBL" id="OQS03167.1"/>
    </source>
</evidence>
<feature type="compositionally biased region" description="Low complexity" evidence="1">
    <location>
        <begin position="469"/>
        <end position="487"/>
    </location>
</feature>
<name>A0A1V9ZYT4_9STRA</name>
<feature type="compositionally biased region" description="Polar residues" evidence="1">
    <location>
        <begin position="488"/>
        <end position="501"/>
    </location>
</feature>
<dbReference type="Proteomes" id="UP000243217">
    <property type="component" value="Unassembled WGS sequence"/>
</dbReference>
<dbReference type="AlphaFoldDB" id="A0A1V9ZYT4"/>
<proteinExistence type="predicted"/>
<evidence type="ECO:0000256" key="1">
    <source>
        <dbReference type="SAM" id="MobiDB-lite"/>
    </source>
</evidence>